<sequence length="565" mass="62392">MAGHRALTYDEQTVRLRDSTSRPSQVPGLPSGASVSTQLPPQRSQQLPGPDLFAALLFDRRRAYQSFANASSGLRPISTSTPTGPNPTIRPAPAPHLTSGIHVHSTMREIPRHEETFMLGFKDRSKTPAASRKRERPAETKMTTVKQQKRRPPSPLRTSPRLAKRQKTEVNGKKKVVDKAGTVAKGGKRTLSDVIIISSDNEDEDEAPIMPFIDPDIDEDVELIIADIESTPPVTEKLPGRMPLKNISQPDTSVLSSVPPEKQPSNALAQDNLQEELARLKSEHAEEVDRLRQELAAAKTEATRIQQLHDTAIKDQELEHVRAINLAEGRYAATEHVLEVGRQEFRQLKRENESLIIQINNLEAECDVLAKEFIDEKAQRTKEKKEHEQALEELMNGKDAEIERATNDLLAENQRLGAENERLKAEAATVAAVASQSQSQLSPSFLLPLTITPLPSQTPSQTPLSPAFPSPLFTTPPSSPAPSSIFSLAPSSVFSIPPSTADSHKDDNIRKVYARTKLRFDSLHSVAINMVHCTRNMDLSAWGEFGKCVGKMKEVLSEGKKEGVR</sequence>
<dbReference type="AlphaFoldDB" id="A0A2W1DR86"/>
<name>A0A2W1DR86_9PLEO</name>
<proteinExistence type="predicted"/>
<protein>
    <submittedName>
        <fullName evidence="3">Trichoplein multi-domain protein</fullName>
    </submittedName>
</protein>
<keyword evidence="1" id="KW-0175">Coiled coil</keyword>
<feature type="compositionally biased region" description="Polar residues" evidence="2">
    <location>
        <begin position="33"/>
        <end position="47"/>
    </location>
</feature>
<dbReference type="Proteomes" id="UP000245464">
    <property type="component" value="Chromosome 2"/>
</dbReference>
<organism evidence="3 4">
    <name type="scientific">Pyrenophora tritici-repentis</name>
    <dbReference type="NCBI Taxonomy" id="45151"/>
    <lineage>
        <taxon>Eukaryota</taxon>
        <taxon>Fungi</taxon>
        <taxon>Dikarya</taxon>
        <taxon>Ascomycota</taxon>
        <taxon>Pezizomycotina</taxon>
        <taxon>Dothideomycetes</taxon>
        <taxon>Pleosporomycetidae</taxon>
        <taxon>Pleosporales</taxon>
        <taxon>Pleosporineae</taxon>
        <taxon>Pleosporaceae</taxon>
        <taxon>Pyrenophora</taxon>
    </lineage>
</organism>
<feature type="compositionally biased region" description="Polar residues" evidence="2">
    <location>
        <begin position="246"/>
        <end position="256"/>
    </location>
</feature>
<accession>A0A2W1DR86</accession>
<evidence type="ECO:0000313" key="3">
    <source>
        <dbReference type="EMBL" id="KAF7575310.1"/>
    </source>
</evidence>
<feature type="region of interest" description="Disordered" evidence="2">
    <location>
        <begin position="72"/>
        <end position="92"/>
    </location>
</feature>
<dbReference type="KEGG" id="ptrr:6341533"/>
<evidence type="ECO:0000256" key="1">
    <source>
        <dbReference type="SAM" id="Coils"/>
    </source>
</evidence>
<dbReference type="EMBL" id="NQIK02000002">
    <property type="protein sequence ID" value="KAF7575310.1"/>
    <property type="molecule type" value="Genomic_DNA"/>
</dbReference>
<feature type="region of interest" description="Disordered" evidence="2">
    <location>
        <begin position="457"/>
        <end position="480"/>
    </location>
</feature>
<evidence type="ECO:0000256" key="2">
    <source>
        <dbReference type="SAM" id="MobiDB-lite"/>
    </source>
</evidence>
<feature type="region of interest" description="Disordered" evidence="2">
    <location>
        <begin position="1"/>
        <end position="48"/>
    </location>
</feature>
<comment type="caution">
    <text evidence="3">The sequence shown here is derived from an EMBL/GenBank/DDBJ whole genome shotgun (WGS) entry which is preliminary data.</text>
</comment>
<feature type="region of interest" description="Disordered" evidence="2">
    <location>
        <begin position="121"/>
        <end position="175"/>
    </location>
</feature>
<feature type="compositionally biased region" description="Basic and acidic residues" evidence="2">
    <location>
        <begin position="166"/>
        <end position="175"/>
    </location>
</feature>
<feature type="coiled-coil region" evidence="1">
    <location>
        <begin position="270"/>
        <end position="308"/>
    </location>
</feature>
<feature type="compositionally biased region" description="Polar residues" evidence="2">
    <location>
        <begin position="72"/>
        <end position="83"/>
    </location>
</feature>
<reference evidence="3 4" key="1">
    <citation type="journal article" date="2018" name="BMC Genomics">
        <title>Comparative genomics of the wheat fungal pathogen Pyrenophora tritici-repentis reveals chromosomal variations and genome plasticity.</title>
        <authorList>
            <person name="Moolhuijzen P."/>
            <person name="See P.T."/>
            <person name="Hane J.K."/>
            <person name="Shi G."/>
            <person name="Liu Z."/>
            <person name="Oliver R.P."/>
            <person name="Moffat C.S."/>
        </authorList>
    </citation>
    <scope>NUCLEOTIDE SEQUENCE [LARGE SCALE GENOMIC DNA]</scope>
    <source>
        <strain evidence="3">M4</strain>
    </source>
</reference>
<dbReference type="RefSeq" id="XP_001933636.1">
    <property type="nucleotide sequence ID" value="XM_001933601.1"/>
</dbReference>
<dbReference type="GeneID" id="6341533"/>
<dbReference type="OMA" id="HENIMED"/>
<gene>
    <name evidence="3" type="ORF">PtrM4_069340</name>
</gene>
<feature type="region of interest" description="Disordered" evidence="2">
    <location>
        <begin position="234"/>
        <end position="265"/>
    </location>
</feature>
<feature type="coiled-coil region" evidence="1">
    <location>
        <begin position="338"/>
        <end position="426"/>
    </location>
</feature>
<evidence type="ECO:0000313" key="4">
    <source>
        <dbReference type="Proteomes" id="UP000245464"/>
    </source>
</evidence>